<dbReference type="SUPFAM" id="SSF56300">
    <property type="entry name" value="Metallo-dependent phosphatases"/>
    <property type="match status" value="1"/>
</dbReference>
<dbReference type="PANTHER" id="PTHR43143:SF1">
    <property type="entry name" value="SERINE_THREONINE-PROTEIN PHOSPHATASE CPPED1"/>
    <property type="match status" value="1"/>
</dbReference>
<dbReference type="AlphaFoldDB" id="F6B6D6"/>
<keyword evidence="1" id="KW-0472">Membrane</keyword>
<dbReference type="Proteomes" id="UP000009226">
    <property type="component" value="Chromosome"/>
</dbReference>
<gene>
    <name evidence="3" type="ordered locus">Desca_0310</name>
</gene>
<dbReference type="EMBL" id="CP002736">
    <property type="protein sequence ID" value="AEF93207.1"/>
    <property type="molecule type" value="Genomic_DNA"/>
</dbReference>
<dbReference type="InterPro" id="IPR004843">
    <property type="entry name" value="Calcineurin-like_PHP"/>
</dbReference>
<dbReference type="KEGG" id="dca:Desca_0310"/>
<sequence length="347" mass="38847">MIIIFKRGTLIVSLLLCLCMFYLYWQGDLGFSSVSKPKNNQVTSQQLTTSPKNNETSTTVKFGNNNTKSLNQDTFIFDVFGDSKILPGKENWRGNMVLKKAIAQINRDNPALVFYLGDGVDKGGPQSNLVEFRNYLSNLRTAWYPVIGNHELVRGGDPTGQDKNGEINFQKVFADKLLLAGRSYYSFDHNGSHFIVLDTAWQGSTGSNGNKLAPGSAQWNWLVQDLTRAHSRCNHIFIFGHEPPVSPFRAGGPDTISNLPIGYGSSWQNPRAAMEFIKLVEKYHVDAVFSGHIHLYNRLNINGIPYFITAGAGANLYAPPWQGGYYHYLRCYIKGDSVSYEVVKLEQ</sequence>
<organism evidence="3 4">
    <name type="scientific">Desulfotomaculum nigrificans (strain DSM 14880 / VKM B-2319 / CO-1-SRB)</name>
    <name type="common">Desulfotomaculum carboxydivorans</name>
    <dbReference type="NCBI Taxonomy" id="868595"/>
    <lineage>
        <taxon>Bacteria</taxon>
        <taxon>Bacillati</taxon>
        <taxon>Bacillota</taxon>
        <taxon>Clostridia</taxon>
        <taxon>Eubacteriales</taxon>
        <taxon>Desulfotomaculaceae</taxon>
        <taxon>Desulfotomaculum</taxon>
    </lineage>
</organism>
<dbReference type="GO" id="GO:0016787">
    <property type="term" value="F:hydrolase activity"/>
    <property type="evidence" value="ECO:0007669"/>
    <property type="project" value="InterPro"/>
</dbReference>
<dbReference type="eggNOG" id="COG1409">
    <property type="taxonomic scope" value="Bacteria"/>
</dbReference>
<feature type="transmembrane region" description="Helical" evidence="1">
    <location>
        <begin position="7"/>
        <end position="25"/>
    </location>
</feature>
<evidence type="ECO:0000256" key="1">
    <source>
        <dbReference type="SAM" id="Phobius"/>
    </source>
</evidence>
<dbReference type="InterPro" id="IPR029052">
    <property type="entry name" value="Metallo-depent_PP-like"/>
</dbReference>
<keyword evidence="4" id="KW-1185">Reference proteome</keyword>
<dbReference type="Pfam" id="PF00149">
    <property type="entry name" value="Metallophos"/>
    <property type="match status" value="1"/>
</dbReference>
<accession>F6B6D6</accession>
<dbReference type="Gene3D" id="3.60.21.10">
    <property type="match status" value="1"/>
</dbReference>
<dbReference type="STRING" id="868595.Desca_0310"/>
<dbReference type="InterPro" id="IPR051918">
    <property type="entry name" value="STPP_CPPED1"/>
</dbReference>
<proteinExistence type="predicted"/>
<name>F6B6D6_DESCC</name>
<evidence type="ECO:0000313" key="4">
    <source>
        <dbReference type="Proteomes" id="UP000009226"/>
    </source>
</evidence>
<feature type="domain" description="Calcineurin-like phosphoesterase" evidence="2">
    <location>
        <begin position="98"/>
        <end position="295"/>
    </location>
</feature>
<keyword evidence="1" id="KW-0812">Transmembrane</keyword>
<dbReference type="PANTHER" id="PTHR43143">
    <property type="entry name" value="METALLOPHOSPHOESTERASE, CALCINEURIN SUPERFAMILY"/>
    <property type="match status" value="1"/>
</dbReference>
<reference evidence="3 4" key="1">
    <citation type="submission" date="2011-05" db="EMBL/GenBank/DDBJ databases">
        <title>Complete sequence of Desulfotomaculum carboxydivorans CO-1-SRB.</title>
        <authorList>
            <consortium name="US DOE Joint Genome Institute"/>
            <person name="Lucas S."/>
            <person name="Han J."/>
            <person name="Lapidus A."/>
            <person name="Cheng J.-F."/>
            <person name="Goodwin L."/>
            <person name="Pitluck S."/>
            <person name="Peters L."/>
            <person name="Mikhailova N."/>
            <person name="Lu M."/>
            <person name="Han C."/>
            <person name="Tapia R."/>
            <person name="Land M."/>
            <person name="Hauser L."/>
            <person name="Kyrpides N."/>
            <person name="Ivanova N."/>
            <person name="Pagani I."/>
            <person name="Stams A."/>
            <person name="Plugge C."/>
            <person name="Muyzer G."/>
            <person name="Kuever J."/>
            <person name="Parshina S."/>
            <person name="Ivanova A."/>
            <person name="Nazina T."/>
            <person name="Woyke T."/>
        </authorList>
    </citation>
    <scope>NUCLEOTIDE SEQUENCE [LARGE SCALE GENOMIC DNA]</scope>
    <source>
        <strain evidence="4">DSM 14880 / VKM B-2319 / CO-1-SRB</strain>
    </source>
</reference>
<keyword evidence="1" id="KW-1133">Transmembrane helix</keyword>
<protein>
    <submittedName>
        <fullName evidence="3">Metallophosphoesterase</fullName>
    </submittedName>
</protein>
<evidence type="ECO:0000313" key="3">
    <source>
        <dbReference type="EMBL" id="AEF93207.1"/>
    </source>
</evidence>
<dbReference type="HOGENOM" id="CLU_979812_0_0_9"/>
<evidence type="ECO:0000259" key="2">
    <source>
        <dbReference type="Pfam" id="PF00149"/>
    </source>
</evidence>